<dbReference type="RefSeq" id="WP_171533702.1">
    <property type="nucleotide sequence ID" value="NZ_JABERH010000002.1"/>
</dbReference>
<gene>
    <name evidence="1" type="ORF">HLH11_02250</name>
</gene>
<reference evidence="1 2" key="1">
    <citation type="submission" date="2020-04" db="EMBL/GenBank/DDBJ databases">
        <title>Acinetobacter Taxon 24.</title>
        <authorList>
            <person name="Nemec A."/>
            <person name="Radolfova-Krizova L."/>
            <person name="Higgins P.G."/>
            <person name="Spanelova P."/>
        </authorList>
    </citation>
    <scope>NUCLEOTIDE SEQUENCE [LARGE SCALE GENOMIC DNA]</scope>
    <source>
        <strain evidence="1 2">ANC 4280</strain>
    </source>
</reference>
<organism evidence="1 2">
    <name type="scientific">Acinetobacter terrae</name>
    <dbReference type="NCBI Taxonomy" id="2731247"/>
    <lineage>
        <taxon>Bacteria</taxon>
        <taxon>Pseudomonadati</taxon>
        <taxon>Pseudomonadota</taxon>
        <taxon>Gammaproteobacteria</taxon>
        <taxon>Moraxellales</taxon>
        <taxon>Moraxellaceae</taxon>
        <taxon>Acinetobacter</taxon>
        <taxon>Acinetobacter Taxon 24</taxon>
    </lineage>
</organism>
<dbReference type="AlphaFoldDB" id="A0A8E4F860"/>
<sequence length="59" mass="6613">MDLVNKVSEIIILRKPSSEYKNSFVDGSREDAEPVDMIEAAKTSSLVSIQHMNDLFEKG</sequence>
<dbReference type="Proteomes" id="UP000532147">
    <property type="component" value="Unassembled WGS sequence"/>
</dbReference>
<dbReference type="EMBL" id="JABERH010000002">
    <property type="protein sequence ID" value="NNH37485.1"/>
    <property type="molecule type" value="Genomic_DNA"/>
</dbReference>
<comment type="caution">
    <text evidence="1">The sequence shown here is derived from an EMBL/GenBank/DDBJ whole genome shotgun (WGS) entry which is preliminary data.</text>
</comment>
<evidence type="ECO:0000313" key="1">
    <source>
        <dbReference type="EMBL" id="NNH37485.1"/>
    </source>
</evidence>
<name>A0A8E4F860_9GAMM</name>
<protein>
    <submittedName>
        <fullName evidence="1">Uncharacterized protein</fullName>
    </submittedName>
</protein>
<accession>A0A8E4F860</accession>
<evidence type="ECO:0000313" key="2">
    <source>
        <dbReference type="Proteomes" id="UP000532147"/>
    </source>
</evidence>
<proteinExistence type="predicted"/>